<dbReference type="Pfam" id="PF24883">
    <property type="entry name" value="NPHP3_N"/>
    <property type="match status" value="1"/>
</dbReference>
<feature type="repeat" description="ANK" evidence="3">
    <location>
        <begin position="1046"/>
        <end position="1078"/>
    </location>
</feature>
<feature type="repeat" description="ANK" evidence="3">
    <location>
        <begin position="869"/>
        <end position="901"/>
    </location>
</feature>
<feature type="domain" description="DUF7708" evidence="5">
    <location>
        <begin position="5"/>
        <end position="122"/>
    </location>
</feature>
<feature type="repeat" description="ANK" evidence="3">
    <location>
        <begin position="940"/>
        <end position="972"/>
    </location>
</feature>
<evidence type="ECO:0000259" key="6">
    <source>
        <dbReference type="Pfam" id="PF24883"/>
    </source>
</evidence>
<dbReference type="Proteomes" id="UP001276659">
    <property type="component" value="Unassembled WGS sequence"/>
</dbReference>
<feature type="repeat" description="ANK" evidence="3">
    <location>
        <begin position="1183"/>
        <end position="1215"/>
    </location>
</feature>
<dbReference type="EMBL" id="JASNWA010000006">
    <property type="protein sequence ID" value="KAK3175003.1"/>
    <property type="molecule type" value="Genomic_DNA"/>
</dbReference>
<gene>
    <name evidence="7" type="ORF">OEA41_002249</name>
</gene>
<proteinExistence type="predicted"/>
<evidence type="ECO:0008006" key="9">
    <source>
        <dbReference type="Google" id="ProtNLM"/>
    </source>
</evidence>
<feature type="repeat" description="ANK" evidence="3">
    <location>
        <begin position="904"/>
        <end position="936"/>
    </location>
</feature>
<dbReference type="PROSITE" id="PS50297">
    <property type="entry name" value="ANK_REP_REGION"/>
    <property type="match status" value="18"/>
</dbReference>
<organism evidence="7 8">
    <name type="scientific">Lepraria neglecta</name>
    <dbReference type="NCBI Taxonomy" id="209136"/>
    <lineage>
        <taxon>Eukaryota</taxon>
        <taxon>Fungi</taxon>
        <taxon>Dikarya</taxon>
        <taxon>Ascomycota</taxon>
        <taxon>Pezizomycotina</taxon>
        <taxon>Lecanoromycetes</taxon>
        <taxon>OSLEUM clade</taxon>
        <taxon>Lecanoromycetidae</taxon>
        <taxon>Lecanorales</taxon>
        <taxon>Lecanorineae</taxon>
        <taxon>Stereocaulaceae</taxon>
        <taxon>Lepraria</taxon>
    </lineage>
</organism>
<dbReference type="InterPro" id="IPR056125">
    <property type="entry name" value="DUF7708"/>
</dbReference>
<feature type="repeat" description="ANK" evidence="3">
    <location>
        <begin position="1357"/>
        <end position="1389"/>
    </location>
</feature>
<evidence type="ECO:0000256" key="3">
    <source>
        <dbReference type="PROSITE-ProRule" id="PRU00023"/>
    </source>
</evidence>
<feature type="domain" description="GPI inositol-deacylase winged helix" evidence="4">
    <location>
        <begin position="455"/>
        <end position="530"/>
    </location>
</feature>
<name>A0AAD9ZEH7_9LECA</name>
<evidence type="ECO:0000256" key="2">
    <source>
        <dbReference type="ARBA" id="ARBA00023043"/>
    </source>
</evidence>
<keyword evidence="2 3" id="KW-0040">ANK repeat</keyword>
<dbReference type="Pfam" id="PF22939">
    <property type="entry name" value="WHD_GPIID"/>
    <property type="match status" value="1"/>
</dbReference>
<feature type="repeat" description="ANK" evidence="3">
    <location>
        <begin position="1148"/>
        <end position="1180"/>
    </location>
</feature>
<feature type="repeat" description="ANK" evidence="3">
    <location>
        <begin position="975"/>
        <end position="1007"/>
    </location>
</feature>
<dbReference type="Pfam" id="PF12796">
    <property type="entry name" value="Ank_2"/>
    <property type="match status" value="9"/>
</dbReference>
<feature type="repeat" description="ANK" evidence="3">
    <location>
        <begin position="1392"/>
        <end position="1424"/>
    </location>
</feature>
<dbReference type="InterPro" id="IPR056884">
    <property type="entry name" value="NPHP3-like_N"/>
</dbReference>
<dbReference type="Pfam" id="PF24809">
    <property type="entry name" value="DUF7708"/>
    <property type="match status" value="1"/>
</dbReference>
<dbReference type="SMART" id="SM00248">
    <property type="entry name" value="ANK"/>
    <property type="match status" value="20"/>
</dbReference>
<feature type="repeat" description="ANK" evidence="3">
    <location>
        <begin position="1288"/>
        <end position="1320"/>
    </location>
</feature>
<dbReference type="PANTHER" id="PTHR24173:SF27">
    <property type="entry name" value="ANKYRIN REPEAT AND SOCS BOX PROTEIN 1"/>
    <property type="match status" value="1"/>
</dbReference>
<dbReference type="SUPFAM" id="SSF48403">
    <property type="entry name" value="Ankyrin repeat"/>
    <property type="match status" value="2"/>
</dbReference>
<reference evidence="7" key="1">
    <citation type="submission" date="2022-11" db="EMBL/GenBank/DDBJ databases">
        <title>Chromosomal genome sequence assembly and mating type (MAT) locus characterization of the leprose asexual lichenized fungus Lepraria neglecta (Nyl.) Erichsen.</title>
        <authorList>
            <person name="Allen J.L."/>
            <person name="Pfeffer B."/>
        </authorList>
    </citation>
    <scope>NUCLEOTIDE SEQUENCE</scope>
    <source>
        <strain evidence="7">Allen 5258</strain>
    </source>
</reference>
<feature type="repeat" description="ANK" evidence="3">
    <location>
        <begin position="1080"/>
        <end position="1112"/>
    </location>
</feature>
<evidence type="ECO:0000259" key="4">
    <source>
        <dbReference type="Pfam" id="PF22939"/>
    </source>
</evidence>
<feature type="domain" description="Nephrocystin 3-like N-terminal" evidence="6">
    <location>
        <begin position="207"/>
        <end position="331"/>
    </location>
</feature>
<feature type="non-terminal residue" evidence="7">
    <location>
        <position position="1"/>
    </location>
</feature>
<evidence type="ECO:0000259" key="5">
    <source>
        <dbReference type="Pfam" id="PF24809"/>
    </source>
</evidence>
<feature type="repeat" description="ANK" evidence="3">
    <location>
        <begin position="1323"/>
        <end position="1355"/>
    </location>
</feature>
<feature type="repeat" description="ANK" evidence="3">
    <location>
        <begin position="801"/>
        <end position="833"/>
    </location>
</feature>
<dbReference type="Gene3D" id="1.25.40.20">
    <property type="entry name" value="Ankyrin repeat-containing domain"/>
    <property type="match status" value="8"/>
</dbReference>
<dbReference type="InterPro" id="IPR054471">
    <property type="entry name" value="GPIID_WHD"/>
</dbReference>
<feature type="repeat" description="ANK" evidence="3">
    <location>
        <begin position="1218"/>
        <end position="1250"/>
    </location>
</feature>
<dbReference type="PANTHER" id="PTHR24173">
    <property type="entry name" value="ANKYRIN REPEAT CONTAINING"/>
    <property type="match status" value="1"/>
</dbReference>
<feature type="repeat" description="ANK" evidence="3">
    <location>
        <begin position="1254"/>
        <end position="1286"/>
    </location>
</feature>
<evidence type="ECO:0000313" key="7">
    <source>
        <dbReference type="EMBL" id="KAK3175003.1"/>
    </source>
</evidence>
<feature type="repeat" description="ANK" evidence="3">
    <location>
        <begin position="835"/>
        <end position="867"/>
    </location>
</feature>
<feature type="repeat" description="ANK" evidence="3">
    <location>
        <begin position="1114"/>
        <end position="1146"/>
    </location>
</feature>
<dbReference type="InterPro" id="IPR002110">
    <property type="entry name" value="Ankyrin_rpt"/>
</dbReference>
<protein>
    <recommendedName>
        <fullName evidence="9">ANK_REP_REGION domain-containing protein</fullName>
    </recommendedName>
</protein>
<keyword evidence="8" id="KW-1185">Reference proteome</keyword>
<keyword evidence="1" id="KW-0677">Repeat</keyword>
<dbReference type="InterPro" id="IPR036770">
    <property type="entry name" value="Ankyrin_rpt-contain_sf"/>
</dbReference>
<evidence type="ECO:0000313" key="8">
    <source>
        <dbReference type="Proteomes" id="UP001276659"/>
    </source>
</evidence>
<dbReference type="PROSITE" id="PS50088">
    <property type="entry name" value="ANK_REPEAT"/>
    <property type="match status" value="18"/>
</dbReference>
<feature type="repeat" description="ANK" evidence="3">
    <location>
        <begin position="1010"/>
        <end position="1042"/>
    </location>
</feature>
<accession>A0AAD9ZEH7</accession>
<comment type="caution">
    <text evidence="7">The sequence shown here is derived from an EMBL/GenBank/DDBJ whole genome shotgun (WGS) entry which is preliminary data.</text>
</comment>
<evidence type="ECO:0000256" key="1">
    <source>
        <dbReference type="ARBA" id="ARBA00022737"/>
    </source>
</evidence>
<sequence>NPIAALVWSSVKIVVQAALNFASYFEKLSERFAQLSTYCPRLSAYEKLFKESIRLQTSLSDFYAVVVKFCTKALEVVQEKGMKRFVKSLWKDFKGDFGQLEENISAAKGEVDEEIQLASEQKIQRIHEQLQIESKQAHIQRSQQLTEIKESRVFRSQQTLALAETKELRIQKIIKEEGMTKPNIIVQDWVWKDNPDLAYIRGHVVEQVTKNLAGKRDKVIAYYFFDSAQKESLSPCTFLRSILHQVLRPESLNPTLQRRLEAIFIGPNGSREPEIDELETLVFELCNTLQKVIILVDGINEMEQDDRRLVLRFLKAIQQSQAVIKLFVTSRPEVDVPIFFCDGQLTHVNIRVHDTRLEIDDFINSRVEKEAKDGSLVVCGPAVIDKIKTALKMKARGMFLWIDLQVKAICDTCEDDETSDRVPEVLEKLPEGIIDIYSQALQRVLQKPDEQVESVKKIFKWVVCARRPMTINELHDALTITTGQKSWKEPSQKFRPSTVSKLCGNLIVFDDFDSTFSLAHHTVQAFLKSPPKTPSLAEFSMQACKADHYLGEICVTYLGFTDFQKSLTTTGDSMNLQYLNRPVLLTAHMLPGLNFLRLQNWNERLKRHTGGHNFNAENQLRTIRSTVNSPTINSSFQLLEYCKTNWYHHCHAFPSEDTKSVHSLKQLLKQPSLPFLWQPWGLSDDLDPFPHWPMFTWAVRQVHIPVLRIWQELITKNEADGSWKRLWFTSGDSLFSSACTIANTTQIDLFCNGLIGVRPAIGPSQQQLLDGMASAAALGHITVIERLLQQKADVNAGAGSNGRTALQAAAGGGHLAVVERLLQQKADVNAAAEYDGRTALQAAAGGGHLAVVERLLQQKANVNAAAGSHGRTALQASAGGGHLAVVERLLQQKADVNAAASEYHGRTALQAAAGGGHLAVVERLLQQKADVNAAAAAGSYGRTVLQAAAGGGHLAVVERLLQQKADVNAAAARSNGRTALQAAAEGDHLAVVERLLQQKADVNAAASEYHGRTALQAAAGGGHLAVVERLLQQKANVNAAAAAGPNGRTALQAAARGGHLAVVERLLQQKADVNTAAGLDGRTALQAAAEGGHLAVVERLLQQKADVNAGAGSNGRTALQAAAGGGHLAVVERLLQQKANVNAAAGYDGRTALQAAAEGGHLAVVERLLQQKADVNAAASEYHGRTALQAAAGGGHLAVVERLLQQKADVNAAASEYDGRTALQAAAGGGHLAVVERLLQQKANVNAAAAAGPNGRTALQAAAEGGHLAVVERLLQQKPDVNTAAGLDGRTALQAAAEGGHLAVVERLLQQKADVNTAAGSFYGGTALQAAARGGHLAVVERLLQQKADVNAAAGSNGRTALQAAAEGGHLAVVERLLQQKADVNAAASEYDGRTALQAAAGGGHLAVVERLLQQKANVNAAAAAGSYGRTALQAAAEGGHLAVVERLRIASAR</sequence>